<evidence type="ECO:0000313" key="3">
    <source>
        <dbReference type="EMBL" id="KKY19132.1"/>
    </source>
</evidence>
<evidence type="ECO:0000256" key="1">
    <source>
        <dbReference type="SAM" id="MobiDB-lite"/>
    </source>
</evidence>
<dbReference type="Pfam" id="PF01636">
    <property type="entry name" value="APH"/>
    <property type="match status" value="1"/>
</dbReference>
<organism evidence="3 4">
    <name type="scientific">Phaeomoniella chlamydospora</name>
    <name type="common">Phaeoacremonium chlamydosporum</name>
    <dbReference type="NCBI Taxonomy" id="158046"/>
    <lineage>
        <taxon>Eukaryota</taxon>
        <taxon>Fungi</taxon>
        <taxon>Dikarya</taxon>
        <taxon>Ascomycota</taxon>
        <taxon>Pezizomycotina</taxon>
        <taxon>Eurotiomycetes</taxon>
        <taxon>Chaetothyriomycetidae</taxon>
        <taxon>Phaeomoniellales</taxon>
        <taxon>Phaeomoniellaceae</taxon>
        <taxon>Phaeomoniella</taxon>
    </lineage>
</organism>
<proteinExistence type="predicted"/>
<dbReference type="OrthoDB" id="2831558at2759"/>
<sequence>MSGETDLQKDAGPDRGPCHSLTQYCNTLIRIGKSRIPKVEPETYLLPYQGSLEDHKALLADSKPVLERLIQLPQIQKAGIPTLMHYDLNKRNIFVSDIDPTVITGVIDWQSTSVEPGFIYANEIPDFTTSSTDPSELFSEDVDEGTPHTASNQDSVEDARICSSTFEVILKGLAPKIGLGRSLNEILLRPFRYAATSWRDSATAGRQELVELFEKWNRELELPGSCPYQPSPEQLQTHRDRYETFETAQKLKHWLVTMLRTSSDGWVPADAWDAARAANKAAFEQWMQSAKESQEMDEQQARALWPFEEMGD</sequence>
<dbReference type="Proteomes" id="UP000053317">
    <property type="component" value="Unassembled WGS sequence"/>
</dbReference>
<reference evidence="3 4" key="1">
    <citation type="submission" date="2015-05" db="EMBL/GenBank/DDBJ databases">
        <title>Distinctive expansion of gene families associated with plant cell wall degradation and secondary metabolism in the genomes of grapevine trunk pathogens.</title>
        <authorList>
            <person name="Lawrence D.P."/>
            <person name="Travadon R."/>
            <person name="Rolshausen P.E."/>
            <person name="Baumgartner K."/>
        </authorList>
    </citation>
    <scope>NUCLEOTIDE SEQUENCE [LARGE SCALE GENOMIC DNA]</scope>
    <source>
        <strain evidence="3">UCRPC4</strain>
    </source>
</reference>
<dbReference type="InterPro" id="IPR002575">
    <property type="entry name" value="Aminoglycoside_PTrfase"/>
</dbReference>
<comment type="caution">
    <text evidence="3">The sequence shown here is derived from an EMBL/GenBank/DDBJ whole genome shotgun (WGS) entry which is preliminary data.</text>
</comment>
<name>A0A0G2E7Z3_PHACM</name>
<gene>
    <name evidence="3" type="ORF">UCRPC4_g04640</name>
</gene>
<accession>A0A0G2E7Z3</accession>
<keyword evidence="3" id="KW-0808">Transferase</keyword>
<dbReference type="GO" id="GO:0005739">
    <property type="term" value="C:mitochondrion"/>
    <property type="evidence" value="ECO:0007669"/>
    <property type="project" value="TreeGrafter"/>
</dbReference>
<dbReference type="AlphaFoldDB" id="A0A0G2E7Z3"/>
<reference evidence="3 4" key="2">
    <citation type="submission" date="2015-05" db="EMBL/GenBank/DDBJ databases">
        <authorList>
            <person name="Morales-Cruz A."/>
            <person name="Amrine K.C."/>
            <person name="Cantu D."/>
        </authorList>
    </citation>
    <scope>NUCLEOTIDE SEQUENCE [LARGE SCALE GENOMIC DNA]</scope>
    <source>
        <strain evidence="3">UCRPC4</strain>
    </source>
</reference>
<dbReference type="PANTHER" id="PTHR36091:SF1">
    <property type="entry name" value="ALTERED INHERITANCE OF MITOCHONDRIA PROTEIN 9, MITOCHONDRIAL"/>
    <property type="match status" value="1"/>
</dbReference>
<dbReference type="PANTHER" id="PTHR36091">
    <property type="entry name" value="ALTERED INHERITANCE OF MITOCHONDRIA PROTEIN 9, MITOCHONDRIAL"/>
    <property type="match status" value="1"/>
</dbReference>
<feature type="region of interest" description="Disordered" evidence="1">
    <location>
        <begin position="131"/>
        <end position="155"/>
    </location>
</feature>
<evidence type="ECO:0000259" key="2">
    <source>
        <dbReference type="Pfam" id="PF01636"/>
    </source>
</evidence>
<dbReference type="GO" id="GO:0016301">
    <property type="term" value="F:kinase activity"/>
    <property type="evidence" value="ECO:0007669"/>
    <property type="project" value="UniProtKB-KW"/>
</dbReference>
<keyword evidence="3" id="KW-0418">Kinase</keyword>
<dbReference type="EMBL" id="LCWF01000110">
    <property type="protein sequence ID" value="KKY19132.1"/>
    <property type="molecule type" value="Genomic_DNA"/>
</dbReference>
<dbReference type="InterPro" id="IPR051035">
    <property type="entry name" value="Mito_inheritance_9"/>
</dbReference>
<evidence type="ECO:0000313" key="4">
    <source>
        <dbReference type="Proteomes" id="UP000053317"/>
    </source>
</evidence>
<feature type="domain" description="Aminoglycoside phosphotransferase" evidence="2">
    <location>
        <begin position="55"/>
        <end position="114"/>
    </location>
</feature>
<keyword evidence="4" id="KW-1185">Reference proteome</keyword>
<protein>
    <submittedName>
        <fullName evidence="3">Putative serine threonine protein kinase</fullName>
    </submittedName>
</protein>